<dbReference type="SUPFAM" id="SSF46689">
    <property type="entry name" value="Homeodomain-like"/>
    <property type="match status" value="1"/>
</dbReference>
<evidence type="ECO:0000256" key="3">
    <source>
        <dbReference type="ARBA" id="ARBA00023163"/>
    </source>
</evidence>
<evidence type="ECO:0000256" key="2">
    <source>
        <dbReference type="ARBA" id="ARBA00023125"/>
    </source>
</evidence>
<organism evidence="6 7">
    <name type="scientific">Marinitenerispora sediminis</name>
    <dbReference type="NCBI Taxonomy" id="1931232"/>
    <lineage>
        <taxon>Bacteria</taxon>
        <taxon>Bacillati</taxon>
        <taxon>Actinomycetota</taxon>
        <taxon>Actinomycetes</taxon>
        <taxon>Streptosporangiales</taxon>
        <taxon>Nocardiopsidaceae</taxon>
        <taxon>Marinitenerispora</taxon>
    </lineage>
</organism>
<feature type="DNA-binding region" description="H-T-H motif" evidence="4">
    <location>
        <begin position="34"/>
        <end position="53"/>
    </location>
</feature>
<evidence type="ECO:0000313" key="6">
    <source>
        <dbReference type="EMBL" id="RCV60961.1"/>
    </source>
</evidence>
<dbReference type="PANTHER" id="PTHR30055:SF234">
    <property type="entry name" value="HTH-TYPE TRANSCRIPTIONAL REGULATOR BETI"/>
    <property type="match status" value="1"/>
</dbReference>
<evidence type="ECO:0000256" key="4">
    <source>
        <dbReference type="PROSITE-ProRule" id="PRU00335"/>
    </source>
</evidence>
<dbReference type="InterPro" id="IPR009057">
    <property type="entry name" value="Homeodomain-like_sf"/>
</dbReference>
<reference evidence="6 7" key="1">
    <citation type="submission" date="2018-04" db="EMBL/GenBank/DDBJ databases">
        <title>Novel actinobacteria from marine sediment.</title>
        <authorList>
            <person name="Ng Z.Y."/>
            <person name="Tan G.Y.A."/>
        </authorList>
    </citation>
    <scope>NUCLEOTIDE SEQUENCE [LARGE SCALE GENOMIC DNA]</scope>
    <source>
        <strain evidence="6 7">TPS81</strain>
    </source>
</reference>
<proteinExistence type="predicted"/>
<comment type="caution">
    <text evidence="6">The sequence shown here is derived from an EMBL/GenBank/DDBJ whole genome shotgun (WGS) entry which is preliminary data.</text>
</comment>
<keyword evidence="7" id="KW-1185">Reference proteome</keyword>
<dbReference type="EMBL" id="QEIN01000027">
    <property type="protein sequence ID" value="RCV60961.1"/>
    <property type="molecule type" value="Genomic_DNA"/>
</dbReference>
<protein>
    <submittedName>
        <fullName evidence="6">TetR family transcriptional regulator</fullName>
    </submittedName>
</protein>
<dbReference type="GO" id="GO:0000976">
    <property type="term" value="F:transcription cis-regulatory region binding"/>
    <property type="evidence" value="ECO:0007669"/>
    <property type="project" value="TreeGrafter"/>
</dbReference>
<keyword evidence="2 4" id="KW-0238">DNA-binding</keyword>
<keyword evidence="1" id="KW-0805">Transcription regulation</keyword>
<gene>
    <name evidence="6" type="ORF">DEF24_05435</name>
</gene>
<dbReference type="Gene3D" id="1.10.357.10">
    <property type="entry name" value="Tetracycline Repressor, domain 2"/>
    <property type="match status" value="1"/>
</dbReference>
<dbReference type="PROSITE" id="PS50977">
    <property type="entry name" value="HTH_TETR_2"/>
    <property type="match status" value="1"/>
</dbReference>
<feature type="domain" description="HTH tetR-type" evidence="5">
    <location>
        <begin position="11"/>
        <end position="71"/>
    </location>
</feature>
<dbReference type="Gene3D" id="1.10.10.60">
    <property type="entry name" value="Homeodomain-like"/>
    <property type="match status" value="1"/>
</dbReference>
<dbReference type="GO" id="GO:0003700">
    <property type="term" value="F:DNA-binding transcription factor activity"/>
    <property type="evidence" value="ECO:0007669"/>
    <property type="project" value="TreeGrafter"/>
</dbReference>
<dbReference type="PANTHER" id="PTHR30055">
    <property type="entry name" value="HTH-TYPE TRANSCRIPTIONAL REGULATOR RUTR"/>
    <property type="match status" value="1"/>
</dbReference>
<dbReference type="InterPro" id="IPR050109">
    <property type="entry name" value="HTH-type_TetR-like_transc_reg"/>
</dbReference>
<sequence length="217" mass="23910">MTEGLRERKKRRTRQRLSEVATALFVERGFDNVTIAEVAEAAEVSVNTVYNYFATKEDLVLPPDAALARRLADIVRHRPPGVSAARAVLAHLRDEVRRRDPRIGLTEGFGRFFEMMRAAPTLTARLNDLGREMTAALAATLAEEAGTAPDAPLPRLVAWQIGNVHALVYTEIGRRVTAGESPDVIAAALLELLDMVEDLLGERVLDYAVRPRDAVSD</sequence>
<dbReference type="OrthoDB" id="155497at2"/>
<dbReference type="InterPro" id="IPR001647">
    <property type="entry name" value="HTH_TetR"/>
</dbReference>
<dbReference type="Proteomes" id="UP000253318">
    <property type="component" value="Unassembled WGS sequence"/>
</dbReference>
<evidence type="ECO:0000256" key="1">
    <source>
        <dbReference type="ARBA" id="ARBA00023015"/>
    </source>
</evidence>
<accession>A0A368T965</accession>
<dbReference type="AlphaFoldDB" id="A0A368T965"/>
<dbReference type="Pfam" id="PF00440">
    <property type="entry name" value="TetR_N"/>
    <property type="match status" value="1"/>
</dbReference>
<name>A0A368T965_9ACTN</name>
<keyword evidence="3" id="KW-0804">Transcription</keyword>
<dbReference type="RefSeq" id="WP_114399716.1">
    <property type="nucleotide sequence ID" value="NZ_QEIM01000147.1"/>
</dbReference>
<evidence type="ECO:0000259" key="5">
    <source>
        <dbReference type="PROSITE" id="PS50977"/>
    </source>
</evidence>
<dbReference type="PRINTS" id="PR00455">
    <property type="entry name" value="HTHTETR"/>
</dbReference>
<evidence type="ECO:0000313" key="7">
    <source>
        <dbReference type="Proteomes" id="UP000253318"/>
    </source>
</evidence>